<evidence type="ECO:0000256" key="6">
    <source>
        <dbReference type="ARBA" id="ARBA00048868"/>
    </source>
</evidence>
<comment type="caution">
    <text evidence="9">The sequence shown here is derived from an EMBL/GenBank/DDBJ whole genome shotgun (WGS) entry which is preliminary data.</text>
</comment>
<dbReference type="SUPFAM" id="SSF53383">
    <property type="entry name" value="PLP-dependent transferases"/>
    <property type="match status" value="1"/>
</dbReference>
<name>A0ABN9XC93_9DINO</name>
<dbReference type="Gene3D" id="3.90.1150.160">
    <property type="match status" value="1"/>
</dbReference>
<protein>
    <recommendedName>
        <fullName evidence="3">glutamate decarboxylase</fullName>
        <ecNumber evidence="3">4.1.1.15</ecNumber>
    </recommendedName>
</protein>
<organism evidence="9 10">
    <name type="scientific">Prorocentrum cordatum</name>
    <dbReference type="NCBI Taxonomy" id="2364126"/>
    <lineage>
        <taxon>Eukaryota</taxon>
        <taxon>Sar</taxon>
        <taxon>Alveolata</taxon>
        <taxon>Dinophyceae</taxon>
        <taxon>Prorocentrales</taxon>
        <taxon>Prorocentraceae</taxon>
        <taxon>Prorocentrum</taxon>
    </lineage>
</organism>
<evidence type="ECO:0000313" key="10">
    <source>
        <dbReference type="Proteomes" id="UP001189429"/>
    </source>
</evidence>
<evidence type="ECO:0000256" key="1">
    <source>
        <dbReference type="ARBA" id="ARBA00001933"/>
    </source>
</evidence>
<evidence type="ECO:0000256" key="3">
    <source>
        <dbReference type="ARBA" id="ARBA00012421"/>
    </source>
</evidence>
<dbReference type="InterPro" id="IPR010107">
    <property type="entry name" value="Glutamate_decarboxylase"/>
</dbReference>
<feature type="region of interest" description="Disordered" evidence="8">
    <location>
        <begin position="481"/>
        <end position="500"/>
    </location>
</feature>
<reference evidence="9" key="1">
    <citation type="submission" date="2023-10" db="EMBL/GenBank/DDBJ databases">
        <authorList>
            <person name="Chen Y."/>
            <person name="Shah S."/>
            <person name="Dougan E. K."/>
            <person name="Thang M."/>
            <person name="Chan C."/>
        </authorList>
    </citation>
    <scope>NUCLEOTIDE SEQUENCE [LARGE SCALE GENOMIC DNA]</scope>
</reference>
<accession>A0ABN9XC93</accession>
<dbReference type="EMBL" id="CAUYUJ010020292">
    <property type="protein sequence ID" value="CAK0897193.1"/>
    <property type="molecule type" value="Genomic_DNA"/>
</dbReference>
<keyword evidence="10" id="KW-1185">Reference proteome</keyword>
<dbReference type="InterPro" id="IPR015421">
    <property type="entry name" value="PyrdxlP-dep_Trfase_major"/>
</dbReference>
<dbReference type="InterPro" id="IPR002129">
    <property type="entry name" value="PyrdxlP-dep_de-COase"/>
</dbReference>
<evidence type="ECO:0000256" key="2">
    <source>
        <dbReference type="ARBA" id="ARBA00009533"/>
    </source>
</evidence>
<dbReference type="PANTHER" id="PTHR43321">
    <property type="entry name" value="GLUTAMATE DECARBOXYLASE"/>
    <property type="match status" value="1"/>
</dbReference>
<dbReference type="EC" id="4.1.1.15" evidence="3"/>
<evidence type="ECO:0000256" key="8">
    <source>
        <dbReference type="SAM" id="MobiDB-lite"/>
    </source>
</evidence>
<dbReference type="InterPro" id="IPR015424">
    <property type="entry name" value="PyrdxlP-dep_Trfase"/>
</dbReference>
<sequence length="500" mass="55717">MAGETEAPLPFYASRAAAQDPEDDMALPETGIPSNFCLRKIEDYHLLDFKERLNTSSYVNVVFEPDEEKVALMGLKVNLADQTVYPESFKMHNDVVNMIAKLWNCPKPADFDKYGCYAGAGTVGSTEACLLSGLTLKFRWRAWYAKKHGLNADEVRGVYPNIVITTMFQAAWEKLFKYMDIQPRFVKPSWKSFTLDPAALKDAIDEKTIGVVCIMGNHYGGQYDPVWQVNDAVETLNSERGLQVGIHVDAASGGFIAPFQEGLPPWDFRLKNVLSISASGHKFGNSCCGTGWVVWRQREGLSDAVAINVSYLGGSADSYTLNFSRPAQGVYVQFYKLLRLGRAGYQSQVDNQLAVAKYIRDCLQAMVRNGKSLFTIMDAVGQSTQKHCLPVVTAMFNPELGLGYDEIDLQHVVSQGHWYVSGYRMSMHHPLTEEVMPIFQDKPVEAAMFRVVVKNNLTKSMAKNLVKEIQAAIEFLDSHPTGDGVKHKKAKSMKPSKDAC</sequence>
<evidence type="ECO:0000256" key="5">
    <source>
        <dbReference type="ARBA" id="ARBA00023239"/>
    </source>
</evidence>
<keyword evidence="5 7" id="KW-0456">Lyase</keyword>
<proteinExistence type="inferred from homology"/>
<keyword evidence="4 7" id="KW-0663">Pyridoxal phosphate</keyword>
<comment type="catalytic activity">
    <reaction evidence="6">
        <text>L-glutamate + H(+) = 4-aminobutanoate + CO2</text>
        <dbReference type="Rhea" id="RHEA:17785"/>
        <dbReference type="ChEBI" id="CHEBI:15378"/>
        <dbReference type="ChEBI" id="CHEBI:16526"/>
        <dbReference type="ChEBI" id="CHEBI:29985"/>
        <dbReference type="ChEBI" id="CHEBI:59888"/>
        <dbReference type="EC" id="4.1.1.15"/>
    </reaction>
</comment>
<comment type="similarity">
    <text evidence="2 7">Belongs to the group II decarboxylase family.</text>
</comment>
<dbReference type="Gene3D" id="3.40.640.10">
    <property type="entry name" value="Type I PLP-dependent aspartate aminotransferase-like (Major domain)"/>
    <property type="match status" value="1"/>
</dbReference>
<comment type="cofactor">
    <cofactor evidence="1 7">
        <name>pyridoxal 5'-phosphate</name>
        <dbReference type="ChEBI" id="CHEBI:597326"/>
    </cofactor>
</comment>
<dbReference type="PANTHER" id="PTHR43321:SF3">
    <property type="entry name" value="GLUTAMATE DECARBOXYLASE"/>
    <property type="match status" value="1"/>
</dbReference>
<gene>
    <name evidence="9" type="ORF">PCOR1329_LOCUS75445</name>
</gene>
<evidence type="ECO:0000256" key="4">
    <source>
        <dbReference type="ARBA" id="ARBA00022898"/>
    </source>
</evidence>
<dbReference type="Pfam" id="PF00282">
    <property type="entry name" value="Pyridoxal_deC"/>
    <property type="match status" value="1"/>
</dbReference>
<evidence type="ECO:0000313" key="9">
    <source>
        <dbReference type="EMBL" id="CAK0897193.1"/>
    </source>
</evidence>
<dbReference type="Proteomes" id="UP001189429">
    <property type="component" value="Unassembled WGS sequence"/>
</dbReference>
<evidence type="ECO:0000256" key="7">
    <source>
        <dbReference type="RuleBase" id="RU000382"/>
    </source>
</evidence>